<protein>
    <recommendedName>
        <fullName evidence="2">ABC-type uncharacterized transport system domain-containing protein</fullName>
    </recommendedName>
</protein>
<dbReference type="OrthoDB" id="7390937at2"/>
<feature type="transmembrane region" description="Helical" evidence="1">
    <location>
        <begin position="111"/>
        <end position="136"/>
    </location>
</feature>
<gene>
    <name evidence="3" type="ORF">CLG96_08450</name>
</gene>
<feature type="domain" description="ABC-type uncharacterised transport system" evidence="2">
    <location>
        <begin position="177"/>
        <end position="272"/>
    </location>
</feature>
<feature type="transmembrane region" description="Helical" evidence="1">
    <location>
        <begin position="385"/>
        <end position="406"/>
    </location>
</feature>
<keyword evidence="4" id="KW-1185">Reference proteome</keyword>
<comment type="caution">
    <text evidence="3">The sequence shown here is derived from an EMBL/GenBank/DDBJ whole genome shotgun (WGS) entry which is preliminary data.</text>
</comment>
<keyword evidence="1" id="KW-0472">Membrane</keyword>
<feature type="transmembrane region" description="Helical" evidence="1">
    <location>
        <begin position="26"/>
        <end position="43"/>
    </location>
</feature>
<evidence type="ECO:0000259" key="2">
    <source>
        <dbReference type="Pfam" id="PF09822"/>
    </source>
</evidence>
<sequence>MGGFALAELAVASMFGAFVARDRAEIALFVAFRPWLLAGLALVPSSRPWRLRWGIYAAALLLASAGEALLVRLLGGRWPLMEGARALAAALLLLVPFDLVAILFRRWLGKIGLPLAGFVLLALLALPGPLTLYAWLALPGERASPSVRPPLGVLTGLPLLWGEGGVAAALSGKAVPAIRALLDRRFMLHPVDVAQDEALAPVRLLLVAQPHPPGPAGLVALDAWMRGGGRALILTDPALLWHSDHPLGDPRRPPRDDGLGPLLAHWGLRLDPCPERLLVRDLRLSGMSRRLAFAAPGRFTATGSACTTADEGLLAECRIGRGRALLVADADLLDDRLWVGPGPLGAHRAGRLADNGPFVRDGLALLGGMSVRDDRVDWIVRPDRIVMAFAVASALPLLLVLAGLLLRLRRYS</sequence>
<proteinExistence type="predicted"/>
<feature type="transmembrane region" description="Helical" evidence="1">
    <location>
        <begin position="86"/>
        <end position="104"/>
    </location>
</feature>
<evidence type="ECO:0000313" key="3">
    <source>
        <dbReference type="EMBL" id="PTQ11466.1"/>
    </source>
</evidence>
<organism evidence="3 4">
    <name type="scientific">Sphingomonas oleivorans</name>
    <dbReference type="NCBI Taxonomy" id="1735121"/>
    <lineage>
        <taxon>Bacteria</taxon>
        <taxon>Pseudomonadati</taxon>
        <taxon>Pseudomonadota</taxon>
        <taxon>Alphaproteobacteria</taxon>
        <taxon>Sphingomonadales</taxon>
        <taxon>Sphingomonadaceae</taxon>
        <taxon>Sphingomonas</taxon>
    </lineage>
</organism>
<dbReference type="AlphaFoldDB" id="A0A2T5FY75"/>
<evidence type="ECO:0000313" key="4">
    <source>
        <dbReference type="Proteomes" id="UP000244162"/>
    </source>
</evidence>
<dbReference type="Proteomes" id="UP000244162">
    <property type="component" value="Unassembled WGS sequence"/>
</dbReference>
<dbReference type="RefSeq" id="WP_107967459.1">
    <property type="nucleotide sequence ID" value="NZ_NWBU01000007.1"/>
</dbReference>
<feature type="transmembrane region" description="Helical" evidence="1">
    <location>
        <begin position="55"/>
        <end position="74"/>
    </location>
</feature>
<evidence type="ECO:0000256" key="1">
    <source>
        <dbReference type="SAM" id="Phobius"/>
    </source>
</evidence>
<accession>A0A2T5FY75</accession>
<dbReference type="Pfam" id="PF09822">
    <property type="entry name" value="ABC_transp_aux"/>
    <property type="match status" value="1"/>
</dbReference>
<dbReference type="InterPro" id="IPR019196">
    <property type="entry name" value="ABC_transp_unknown"/>
</dbReference>
<keyword evidence="1" id="KW-0812">Transmembrane</keyword>
<name>A0A2T5FY75_9SPHN</name>
<dbReference type="EMBL" id="NWBU01000007">
    <property type="protein sequence ID" value="PTQ11466.1"/>
    <property type="molecule type" value="Genomic_DNA"/>
</dbReference>
<reference evidence="3 4" key="1">
    <citation type="submission" date="2017-09" db="EMBL/GenBank/DDBJ databases">
        <title>Sphingomonas panjinensis sp.nov., isolated from oil-contaminated soil.</title>
        <authorList>
            <person name="Wang L."/>
            <person name="Chen L."/>
        </authorList>
    </citation>
    <scope>NUCLEOTIDE SEQUENCE [LARGE SCALE GENOMIC DNA]</scope>
    <source>
        <strain evidence="3 4">FW-11</strain>
    </source>
</reference>
<keyword evidence="1" id="KW-1133">Transmembrane helix</keyword>